<comment type="caution">
    <text evidence="1">The sequence shown here is derived from an EMBL/GenBank/DDBJ whole genome shotgun (WGS) entry which is preliminary data.</text>
</comment>
<name>A0ACB9FXK6_9ASTR</name>
<dbReference type="Proteomes" id="UP001056120">
    <property type="component" value="Linkage Group LG15"/>
</dbReference>
<evidence type="ECO:0000313" key="2">
    <source>
        <dbReference type="Proteomes" id="UP001056120"/>
    </source>
</evidence>
<proteinExistence type="predicted"/>
<accession>A0ACB9FXK6</accession>
<protein>
    <submittedName>
        <fullName evidence="1">Uncharacterized protein</fullName>
    </submittedName>
</protein>
<sequence length="608" mass="65133">MTVGKESVKPSTKPTTSASTGGGVPASGYNPLLGTFHTLETSPVSSVPPVHVNGRFRDIDDVDDPSGNSVGIVVEYDCVSNNGSCSGESEDPKDKPSQGPTRQEANSGVDIDKREKIRQKNEKKHQRQKERRAQELHERCCGYLMSRKLEALAQQLVAMGFPSERATMALILNEGKLEESVAWLFEGGKDSVNQKEPKFDNGGGGNLKVDISQELAQIADMEVKFKCSKQEVERVAVACEGDLEKAADNLFKLQKPDPPKPEETGDPVKPSVSITQTSKVRSKQNPSSGAMSIQQKADHRDISYPTMAVTTTGRSLAESPGVKNIQMLKKVLPAPIVEKMWAVGGMQAAPPPLKTETQCTNGENALKNLQIGSVREPVTMMQRLQARHSQTTNMSSSPSSSSGFYVSDWKFNGMVEPVHPNGVHSTQSFNTPTYGGNHQFHYQPHHVPTSGLIDHHGGQPPVATNHLNNSGMLNSRMVSSTLLSAATSLGLFSGFGSNGASGPSHVDWNGDWSSQSDYTNIDWSLNRLPSPASSALRPNGLWMGAGSSPGKSVVRPGIIANGNSSMSIGGVGVGGSEASGGGSREWASPFEEKDLFSLPRRFVSSPSL</sequence>
<reference evidence="2" key="1">
    <citation type="journal article" date="2022" name="Mol. Ecol. Resour.">
        <title>The genomes of chicory, endive, great burdock and yacon provide insights into Asteraceae palaeo-polyploidization history and plant inulin production.</title>
        <authorList>
            <person name="Fan W."/>
            <person name="Wang S."/>
            <person name="Wang H."/>
            <person name="Wang A."/>
            <person name="Jiang F."/>
            <person name="Liu H."/>
            <person name="Zhao H."/>
            <person name="Xu D."/>
            <person name="Zhang Y."/>
        </authorList>
    </citation>
    <scope>NUCLEOTIDE SEQUENCE [LARGE SCALE GENOMIC DNA]</scope>
    <source>
        <strain evidence="2">cv. Yunnan</strain>
    </source>
</reference>
<gene>
    <name evidence="1" type="ORF">L1987_45739</name>
</gene>
<dbReference type="EMBL" id="CM042032">
    <property type="protein sequence ID" value="KAI3775979.1"/>
    <property type="molecule type" value="Genomic_DNA"/>
</dbReference>
<organism evidence="1 2">
    <name type="scientific">Smallanthus sonchifolius</name>
    <dbReference type="NCBI Taxonomy" id="185202"/>
    <lineage>
        <taxon>Eukaryota</taxon>
        <taxon>Viridiplantae</taxon>
        <taxon>Streptophyta</taxon>
        <taxon>Embryophyta</taxon>
        <taxon>Tracheophyta</taxon>
        <taxon>Spermatophyta</taxon>
        <taxon>Magnoliopsida</taxon>
        <taxon>eudicotyledons</taxon>
        <taxon>Gunneridae</taxon>
        <taxon>Pentapetalae</taxon>
        <taxon>asterids</taxon>
        <taxon>campanulids</taxon>
        <taxon>Asterales</taxon>
        <taxon>Asteraceae</taxon>
        <taxon>Asteroideae</taxon>
        <taxon>Heliantheae alliance</taxon>
        <taxon>Millerieae</taxon>
        <taxon>Smallanthus</taxon>
    </lineage>
</organism>
<reference evidence="1 2" key="2">
    <citation type="journal article" date="2022" name="Mol. Ecol. Resour.">
        <title>The genomes of chicory, endive, great burdock and yacon provide insights into Asteraceae paleo-polyploidization history and plant inulin production.</title>
        <authorList>
            <person name="Fan W."/>
            <person name="Wang S."/>
            <person name="Wang H."/>
            <person name="Wang A."/>
            <person name="Jiang F."/>
            <person name="Liu H."/>
            <person name="Zhao H."/>
            <person name="Xu D."/>
            <person name="Zhang Y."/>
        </authorList>
    </citation>
    <scope>NUCLEOTIDE SEQUENCE [LARGE SCALE GENOMIC DNA]</scope>
    <source>
        <strain evidence="2">cv. Yunnan</strain>
        <tissue evidence="1">Leaves</tissue>
    </source>
</reference>
<keyword evidence="2" id="KW-1185">Reference proteome</keyword>
<evidence type="ECO:0000313" key="1">
    <source>
        <dbReference type="EMBL" id="KAI3775979.1"/>
    </source>
</evidence>